<dbReference type="Proteomes" id="UP001596958">
    <property type="component" value="Unassembled WGS sequence"/>
</dbReference>
<protein>
    <submittedName>
        <fullName evidence="2">CHC2 zinc finger domain-containing protein</fullName>
    </submittedName>
</protein>
<reference evidence="3" key="1">
    <citation type="journal article" date="2019" name="Int. J. Syst. Evol. Microbiol.">
        <title>The Global Catalogue of Microorganisms (GCM) 10K type strain sequencing project: providing services to taxonomists for standard genome sequencing and annotation.</title>
        <authorList>
            <consortium name="The Broad Institute Genomics Platform"/>
            <consortium name="The Broad Institute Genome Sequencing Center for Infectious Disease"/>
            <person name="Wu L."/>
            <person name="Ma J."/>
        </authorList>
    </citation>
    <scope>NUCLEOTIDE SEQUENCE [LARGE SCALE GENOMIC DNA]</scope>
    <source>
        <strain evidence="3">CCUG 63418</strain>
    </source>
</reference>
<dbReference type="InterPro" id="IPR002694">
    <property type="entry name" value="Znf_CHC2"/>
</dbReference>
<gene>
    <name evidence="2" type="ORF">ACFQZS_17205</name>
</gene>
<evidence type="ECO:0000313" key="3">
    <source>
        <dbReference type="Proteomes" id="UP001596958"/>
    </source>
</evidence>
<dbReference type="EMBL" id="JBHTHU010000021">
    <property type="protein sequence ID" value="MFD0751895.1"/>
    <property type="molecule type" value="Genomic_DNA"/>
</dbReference>
<evidence type="ECO:0000313" key="2">
    <source>
        <dbReference type="EMBL" id="MFD0751895.1"/>
    </source>
</evidence>
<dbReference type="InterPro" id="IPR036977">
    <property type="entry name" value="DNA_primase_Znf_CHC2"/>
</dbReference>
<dbReference type="SUPFAM" id="SSF57783">
    <property type="entry name" value="Zinc beta-ribbon"/>
    <property type="match status" value="1"/>
</dbReference>
<organism evidence="2 3">
    <name type="scientific">Mucilaginibacter calamicampi</name>
    <dbReference type="NCBI Taxonomy" id="1302352"/>
    <lineage>
        <taxon>Bacteria</taxon>
        <taxon>Pseudomonadati</taxon>
        <taxon>Bacteroidota</taxon>
        <taxon>Sphingobacteriia</taxon>
        <taxon>Sphingobacteriales</taxon>
        <taxon>Sphingobacteriaceae</taxon>
        <taxon>Mucilaginibacter</taxon>
    </lineage>
</organism>
<evidence type="ECO:0000259" key="1">
    <source>
        <dbReference type="SMART" id="SM00400"/>
    </source>
</evidence>
<feature type="domain" description="Zinc finger CHC2-type" evidence="1">
    <location>
        <begin position="18"/>
        <end position="72"/>
    </location>
</feature>
<name>A0ABW2Z5B6_9SPHI</name>
<accession>A0ABW2Z5B6</accession>
<keyword evidence="3" id="KW-1185">Reference proteome</keyword>
<dbReference type="RefSeq" id="WP_377102263.1">
    <property type="nucleotide sequence ID" value="NZ_JBHTHU010000021.1"/>
</dbReference>
<sequence length="154" mass="18198">MELHPVKETETDATYFSPFRNEKTPSFHVNKLKNLWFDHGEGIGGNAVDLVIQILKASGHRYSPKDALRWFRNTNLDPALPIPRDIVRDKQSKWRVLDTFNLIDHFLIRYLETRGIDIKIAKMYVNEIYNYTKVLRPDRNHSSLPWECMIDLEK</sequence>
<proteinExistence type="predicted"/>
<comment type="caution">
    <text evidence="2">The sequence shown here is derived from an EMBL/GenBank/DDBJ whole genome shotgun (WGS) entry which is preliminary data.</text>
</comment>
<dbReference type="SMART" id="SM00400">
    <property type="entry name" value="ZnF_CHCC"/>
    <property type="match status" value="1"/>
</dbReference>
<dbReference type="Pfam" id="PF01807">
    <property type="entry name" value="Zn_ribbon_DnaG"/>
    <property type="match status" value="1"/>
</dbReference>
<dbReference type="Gene3D" id="3.90.580.10">
    <property type="entry name" value="Zinc finger, CHC2-type domain"/>
    <property type="match status" value="1"/>
</dbReference>